<proteinExistence type="predicted"/>
<reference evidence="1 2" key="1">
    <citation type="journal article" date="2016" name="Nat. Commun.">
        <title>Thousands of microbial genomes shed light on interconnected biogeochemical processes in an aquifer system.</title>
        <authorList>
            <person name="Anantharaman K."/>
            <person name="Brown C.T."/>
            <person name="Hug L.A."/>
            <person name="Sharon I."/>
            <person name="Castelle C.J."/>
            <person name="Probst A.J."/>
            <person name="Thomas B.C."/>
            <person name="Singh A."/>
            <person name="Wilkins M.J."/>
            <person name="Karaoz U."/>
            <person name="Brodie E.L."/>
            <person name="Williams K.H."/>
            <person name="Hubbard S.S."/>
            <person name="Banfield J.F."/>
        </authorList>
    </citation>
    <scope>NUCLEOTIDE SEQUENCE [LARGE SCALE GENOMIC DNA]</scope>
</reference>
<evidence type="ECO:0000313" key="1">
    <source>
        <dbReference type="EMBL" id="OGC59931.1"/>
    </source>
</evidence>
<gene>
    <name evidence="1" type="ORF">A3A70_02400</name>
</gene>
<dbReference type="AlphaFoldDB" id="A0A1F4VRV9"/>
<comment type="caution">
    <text evidence="1">The sequence shown here is derived from an EMBL/GenBank/DDBJ whole genome shotgun (WGS) entry which is preliminary data.</text>
</comment>
<protein>
    <submittedName>
        <fullName evidence="1">Uncharacterized protein</fullName>
    </submittedName>
</protein>
<dbReference type="Proteomes" id="UP000178964">
    <property type="component" value="Unassembled WGS sequence"/>
</dbReference>
<name>A0A1F4VRV9_UNCKA</name>
<sequence>MTVHLQDGGDFHLDLAECSQSDQEGLLAGLMTMFTGKECTVTLQHRGTEINNGTCTSPRFRLIYNKSGHLRGIRMIDRFFQIPFSPRHRPNRTMVTMNHAMGYANFEIWPPASEPQVRLHWLHINVKS</sequence>
<organism evidence="1 2">
    <name type="scientific">candidate division WWE3 bacterium RIFCSPLOWO2_01_FULL_42_11</name>
    <dbReference type="NCBI Taxonomy" id="1802627"/>
    <lineage>
        <taxon>Bacteria</taxon>
        <taxon>Katanobacteria</taxon>
    </lineage>
</organism>
<evidence type="ECO:0000313" key="2">
    <source>
        <dbReference type="Proteomes" id="UP000178964"/>
    </source>
</evidence>
<accession>A0A1F4VRV9</accession>
<dbReference type="EMBL" id="MEVK01000004">
    <property type="protein sequence ID" value="OGC59931.1"/>
    <property type="molecule type" value="Genomic_DNA"/>
</dbReference>